<dbReference type="Gene3D" id="3.40.50.2000">
    <property type="entry name" value="Glycogen Phosphorylase B"/>
    <property type="match status" value="2"/>
</dbReference>
<reference evidence="4 5" key="1">
    <citation type="submission" date="2015-06" db="EMBL/GenBank/DDBJ databases">
        <title>Draft genome sequence of the purine-degrading Clostridium cylindrosporum HC-1 (DSM 605).</title>
        <authorList>
            <person name="Poehlein A."/>
            <person name="Schiel-Bengelsdorf B."/>
            <person name="Bengelsdorf F."/>
            <person name="Daniel R."/>
            <person name="Duerre P."/>
        </authorList>
    </citation>
    <scope>NUCLEOTIDE SEQUENCE [LARGE SCALE GENOMIC DNA]</scope>
    <source>
        <strain evidence="4 5">DSM 605</strain>
    </source>
</reference>
<organism evidence="4 5">
    <name type="scientific">Clostridium cylindrosporum DSM 605</name>
    <dbReference type="NCBI Taxonomy" id="1121307"/>
    <lineage>
        <taxon>Bacteria</taxon>
        <taxon>Bacillati</taxon>
        <taxon>Bacillota</taxon>
        <taxon>Clostridia</taxon>
        <taxon>Eubacteriales</taxon>
        <taxon>Clostridiaceae</taxon>
        <taxon>Clostridium</taxon>
    </lineage>
</organism>
<dbReference type="InterPro" id="IPR028098">
    <property type="entry name" value="Glyco_trans_4-like_N"/>
</dbReference>
<keyword evidence="1 4" id="KW-0808">Transferase</keyword>
<dbReference type="FunFam" id="3.40.50.2000:FF:000119">
    <property type="entry name" value="Glycosyl transferase group 1"/>
    <property type="match status" value="1"/>
</dbReference>
<dbReference type="InterPro" id="IPR001296">
    <property type="entry name" value="Glyco_trans_1"/>
</dbReference>
<dbReference type="STRING" id="1121307.CLCY_5c00730"/>
<dbReference type="Pfam" id="PF13439">
    <property type="entry name" value="Glyco_transf_4"/>
    <property type="match status" value="1"/>
</dbReference>
<dbReference type="AlphaFoldDB" id="A0A0J8DEZ7"/>
<evidence type="ECO:0000313" key="4">
    <source>
        <dbReference type="EMBL" id="KMT22834.1"/>
    </source>
</evidence>
<name>A0A0J8DEZ7_CLOCY</name>
<dbReference type="GO" id="GO:0009103">
    <property type="term" value="P:lipopolysaccharide biosynthetic process"/>
    <property type="evidence" value="ECO:0007669"/>
    <property type="project" value="TreeGrafter"/>
</dbReference>
<keyword evidence="4" id="KW-0328">Glycosyltransferase</keyword>
<protein>
    <submittedName>
        <fullName evidence="4">D-inositol 3-phosphate glycosyltransferase MshA</fullName>
        <ecNumber evidence="4">2.4.1.250</ecNumber>
    </submittedName>
</protein>
<dbReference type="SUPFAM" id="SSF53756">
    <property type="entry name" value="UDP-Glycosyltransferase/glycogen phosphorylase"/>
    <property type="match status" value="1"/>
</dbReference>
<dbReference type="CDD" id="cd03809">
    <property type="entry name" value="GT4_MtfB-like"/>
    <property type="match status" value="1"/>
</dbReference>
<dbReference type="Proteomes" id="UP000036756">
    <property type="component" value="Unassembled WGS sequence"/>
</dbReference>
<comment type="caution">
    <text evidence="4">The sequence shown here is derived from an EMBL/GenBank/DDBJ whole genome shotgun (WGS) entry which is preliminary data.</text>
</comment>
<feature type="domain" description="Glycosyl transferase family 1" evidence="2">
    <location>
        <begin position="192"/>
        <end position="348"/>
    </location>
</feature>
<evidence type="ECO:0000256" key="1">
    <source>
        <dbReference type="ARBA" id="ARBA00022679"/>
    </source>
</evidence>
<feature type="domain" description="Glycosyltransferase subfamily 4-like N-terminal" evidence="3">
    <location>
        <begin position="58"/>
        <end position="168"/>
    </location>
</feature>
<evidence type="ECO:0000313" key="5">
    <source>
        <dbReference type="Proteomes" id="UP000036756"/>
    </source>
</evidence>
<dbReference type="Pfam" id="PF00534">
    <property type="entry name" value="Glycos_transf_1"/>
    <property type="match status" value="1"/>
</dbReference>
<keyword evidence="5" id="KW-1185">Reference proteome</keyword>
<dbReference type="OrthoDB" id="9797829at2"/>
<gene>
    <name evidence="4" type="primary">mshA</name>
    <name evidence="4" type="ORF">CLCY_5c00730</name>
</gene>
<dbReference type="PANTHER" id="PTHR46401:SF2">
    <property type="entry name" value="GLYCOSYLTRANSFERASE WBBK-RELATED"/>
    <property type="match status" value="1"/>
</dbReference>
<dbReference type="EMBL" id="LFVU01000004">
    <property type="protein sequence ID" value="KMT22834.1"/>
    <property type="molecule type" value="Genomic_DNA"/>
</dbReference>
<proteinExistence type="predicted"/>
<evidence type="ECO:0000259" key="3">
    <source>
        <dbReference type="Pfam" id="PF13439"/>
    </source>
</evidence>
<dbReference type="GO" id="GO:0102710">
    <property type="term" value="F:D-inositol-3-phosphate glycosyltransferase activity"/>
    <property type="evidence" value="ECO:0007669"/>
    <property type="project" value="UniProtKB-EC"/>
</dbReference>
<accession>A0A0J8DEZ7</accession>
<dbReference type="PATRIC" id="fig|1121307.3.peg.2006"/>
<evidence type="ECO:0000259" key="2">
    <source>
        <dbReference type="Pfam" id="PF00534"/>
    </source>
</evidence>
<dbReference type="RefSeq" id="WP_048569568.1">
    <property type="nucleotide sequence ID" value="NZ_LFVU01000004.1"/>
</dbReference>
<dbReference type="EC" id="2.4.1.250" evidence="4"/>
<dbReference type="PANTHER" id="PTHR46401">
    <property type="entry name" value="GLYCOSYLTRANSFERASE WBBK-RELATED"/>
    <property type="match status" value="1"/>
</dbReference>
<sequence length="373" mass="42553">MKIAIDARGANWYKGTGIGTYTNQVLNYLLNNDSLNQYHLYWAGPNYRNIYKDNVTINMSSKRHHRFFEDYFIPQNLKNNDVDIYHVPQNGIGLSKKTSCLSISTIHDLIPYVMPETVGRGYLKKFIAQMPSIIQASDNIITVSEFSKNDIIKIFDVPEEKIKVTHLAADHIFSPLDKEETKKSIYEKYGITEDFILYLGGFSSRKNVKSILVAFSKIYKNLSKDYKVVILGPSRDEHEKLTNLAETLSIKDKVQFTGFVPHEDLPLFYNAASLFVYPSLYEGFGLPPLEAMSCKCPVITSDISAIPEVVGDGALLINPYDIDDLKDSMEKVLEDSSTRENIILKGYERSKLFSWEITAKKTLQVYKDLYKTI</sequence>